<dbReference type="PROSITE" id="PS50089">
    <property type="entry name" value="ZF_RING_2"/>
    <property type="match status" value="1"/>
</dbReference>
<protein>
    <recommendedName>
        <fullName evidence="6">RING-type domain-containing protein</fullName>
    </recommendedName>
</protein>
<gene>
    <name evidence="7" type="ORF">Bhyg_04240</name>
</gene>
<evidence type="ECO:0000256" key="2">
    <source>
        <dbReference type="ARBA" id="ARBA00022771"/>
    </source>
</evidence>
<keyword evidence="2 4" id="KW-0863">Zinc-finger</keyword>
<dbReference type="PROSITE" id="PS00518">
    <property type="entry name" value="ZF_RING_1"/>
    <property type="match status" value="1"/>
</dbReference>
<dbReference type="Gene3D" id="3.30.40.10">
    <property type="entry name" value="Zinc/RING finger domain, C3HC4 (zinc finger)"/>
    <property type="match status" value="1"/>
</dbReference>
<dbReference type="Pfam" id="PF13639">
    <property type="entry name" value="zf-RING_2"/>
    <property type="match status" value="1"/>
</dbReference>
<dbReference type="SUPFAM" id="SSF57850">
    <property type="entry name" value="RING/U-box"/>
    <property type="match status" value="1"/>
</dbReference>
<keyword evidence="1" id="KW-0479">Metal-binding</keyword>
<dbReference type="InterPro" id="IPR001841">
    <property type="entry name" value="Znf_RING"/>
</dbReference>
<evidence type="ECO:0000259" key="6">
    <source>
        <dbReference type="PROSITE" id="PS50089"/>
    </source>
</evidence>
<dbReference type="SMART" id="SM00184">
    <property type="entry name" value="RING"/>
    <property type="match status" value="1"/>
</dbReference>
<keyword evidence="3" id="KW-0862">Zinc</keyword>
<evidence type="ECO:0000256" key="5">
    <source>
        <dbReference type="SAM" id="MobiDB-lite"/>
    </source>
</evidence>
<organism evidence="7 8">
    <name type="scientific">Pseudolycoriella hygida</name>
    <dbReference type="NCBI Taxonomy" id="35572"/>
    <lineage>
        <taxon>Eukaryota</taxon>
        <taxon>Metazoa</taxon>
        <taxon>Ecdysozoa</taxon>
        <taxon>Arthropoda</taxon>
        <taxon>Hexapoda</taxon>
        <taxon>Insecta</taxon>
        <taxon>Pterygota</taxon>
        <taxon>Neoptera</taxon>
        <taxon>Endopterygota</taxon>
        <taxon>Diptera</taxon>
        <taxon>Nematocera</taxon>
        <taxon>Sciaroidea</taxon>
        <taxon>Sciaridae</taxon>
        <taxon>Pseudolycoriella</taxon>
    </lineage>
</organism>
<evidence type="ECO:0000313" key="7">
    <source>
        <dbReference type="EMBL" id="KAJ6649008.1"/>
    </source>
</evidence>
<dbReference type="InterPro" id="IPR017907">
    <property type="entry name" value="Znf_RING_CS"/>
</dbReference>
<dbReference type="EMBL" id="WJQU01000001">
    <property type="protein sequence ID" value="KAJ6649008.1"/>
    <property type="molecule type" value="Genomic_DNA"/>
</dbReference>
<evidence type="ECO:0000256" key="1">
    <source>
        <dbReference type="ARBA" id="ARBA00022723"/>
    </source>
</evidence>
<evidence type="ECO:0000256" key="4">
    <source>
        <dbReference type="PROSITE-ProRule" id="PRU00175"/>
    </source>
</evidence>
<proteinExistence type="predicted"/>
<dbReference type="GO" id="GO:0008270">
    <property type="term" value="F:zinc ion binding"/>
    <property type="evidence" value="ECO:0007669"/>
    <property type="project" value="UniProtKB-KW"/>
</dbReference>
<evidence type="ECO:0000256" key="3">
    <source>
        <dbReference type="ARBA" id="ARBA00022833"/>
    </source>
</evidence>
<feature type="compositionally biased region" description="Pro residues" evidence="5">
    <location>
        <begin position="157"/>
        <end position="169"/>
    </location>
</feature>
<comment type="caution">
    <text evidence="7">The sequence shown here is derived from an EMBL/GenBank/DDBJ whole genome shotgun (WGS) entry which is preliminary data.</text>
</comment>
<accession>A0A9Q0NEZ2</accession>
<sequence length="234" mass="25505">MCVQGKYPDLKVLFNNNTSVRMDSSRATTQQLVTEFLQLYTCLMRAGVYIRVGREAPEDWAFVLTGAGGPEEGDGGLLVPLEYRKSAEGEDPPVIVIDDTDDENSFEDGPVHPEPSESPSLYSTDSDEVYDFLGDDIIMEDENLVYRPTSPTYSPLSPSPPPAQPVPVPQPSHGVRNLCGICQDPDGFTNAVMTGCRHMFCGTCLYAWLTTPGRSGCPVCREESGAVFGRVDSP</sequence>
<feature type="domain" description="RING-type" evidence="6">
    <location>
        <begin position="179"/>
        <end position="221"/>
    </location>
</feature>
<reference evidence="7" key="1">
    <citation type="submission" date="2022-07" db="EMBL/GenBank/DDBJ databases">
        <authorList>
            <person name="Trinca V."/>
            <person name="Uliana J.V.C."/>
            <person name="Torres T.T."/>
            <person name="Ward R.J."/>
            <person name="Monesi N."/>
        </authorList>
    </citation>
    <scope>NUCLEOTIDE SEQUENCE</scope>
    <source>
        <strain evidence="7">HSMRA1968</strain>
        <tissue evidence="7">Whole embryos</tissue>
    </source>
</reference>
<keyword evidence="8" id="KW-1185">Reference proteome</keyword>
<dbReference type="AlphaFoldDB" id="A0A9Q0NEZ2"/>
<evidence type="ECO:0000313" key="8">
    <source>
        <dbReference type="Proteomes" id="UP001151699"/>
    </source>
</evidence>
<feature type="region of interest" description="Disordered" evidence="5">
    <location>
        <begin position="89"/>
        <end position="125"/>
    </location>
</feature>
<dbReference type="OrthoDB" id="6270329at2759"/>
<dbReference type="Proteomes" id="UP001151699">
    <property type="component" value="Chromosome A"/>
</dbReference>
<name>A0A9Q0NEZ2_9DIPT</name>
<dbReference type="InterPro" id="IPR013083">
    <property type="entry name" value="Znf_RING/FYVE/PHD"/>
</dbReference>
<feature type="region of interest" description="Disordered" evidence="5">
    <location>
        <begin position="150"/>
        <end position="169"/>
    </location>
</feature>